<name>K9VNG9_9CYAN</name>
<dbReference type="eggNOG" id="ENOG502ZBCE">
    <property type="taxonomic scope" value="Bacteria"/>
</dbReference>
<dbReference type="AlphaFoldDB" id="K9VNG9"/>
<dbReference type="HOGENOM" id="CLU_114517_0_0_3"/>
<dbReference type="EMBL" id="CP003614">
    <property type="protein sequence ID" value="AFZ09012.1"/>
    <property type="molecule type" value="Genomic_DNA"/>
</dbReference>
<sequence>MGPGGGRIEWRGTKVDGVWQIQSGFDKNCGTEEKFMRASLEMRWFYSGALPKSINQWFGSESLGGYLSPPEEREDIYLLVPNCDYLGVKLRGKTLEVKWRQGELGTMQFGNRWEGKAEKWLKWVCADTMAPIPADIVATGKWVGVKKKRAQRLYQVSTPGSLMSVPVEAPIPQGCTVELTQLNINGSAWWTLGFEAFGSESCLTESLQTVASWTSKSYQAQKLKAEDSSAYPIWLGSK</sequence>
<organism evidence="1 2">
    <name type="scientific">Phormidium nigroviride PCC 7112</name>
    <dbReference type="NCBI Taxonomy" id="179408"/>
    <lineage>
        <taxon>Bacteria</taxon>
        <taxon>Bacillati</taxon>
        <taxon>Cyanobacteriota</taxon>
        <taxon>Cyanophyceae</taxon>
        <taxon>Oscillatoriophycideae</taxon>
        <taxon>Oscillatoriales</taxon>
        <taxon>Oscillatoriaceae</taxon>
        <taxon>Phormidium</taxon>
    </lineage>
</organism>
<reference evidence="1 2" key="1">
    <citation type="submission" date="2012-05" db="EMBL/GenBank/DDBJ databases">
        <title>Finished chromosome of genome of Oscillatoria sp. PCC 7112.</title>
        <authorList>
            <consortium name="US DOE Joint Genome Institute"/>
            <person name="Gugger M."/>
            <person name="Coursin T."/>
            <person name="Rippka R."/>
            <person name="Tandeau De Marsac N."/>
            <person name="Huntemann M."/>
            <person name="Wei C.-L."/>
            <person name="Han J."/>
            <person name="Detter J.C."/>
            <person name="Han C."/>
            <person name="Tapia R."/>
            <person name="Davenport K."/>
            <person name="Daligault H."/>
            <person name="Erkkila T."/>
            <person name="Gu W."/>
            <person name="Munk A.C.C."/>
            <person name="Teshima H."/>
            <person name="Xu Y."/>
            <person name="Chain P."/>
            <person name="Chen A."/>
            <person name="Krypides N."/>
            <person name="Mavromatis K."/>
            <person name="Markowitz V."/>
            <person name="Szeto E."/>
            <person name="Ivanova N."/>
            <person name="Mikhailova N."/>
            <person name="Ovchinnikova G."/>
            <person name="Pagani I."/>
            <person name="Pati A."/>
            <person name="Goodwin L."/>
            <person name="Peters L."/>
            <person name="Pitluck S."/>
            <person name="Woyke T."/>
            <person name="Kerfeld C."/>
        </authorList>
    </citation>
    <scope>NUCLEOTIDE SEQUENCE [LARGE SCALE GENOMIC DNA]</scope>
    <source>
        <strain evidence="1 2">PCC 7112</strain>
    </source>
</reference>
<gene>
    <name evidence="1" type="ORF">Osc7112_4725</name>
</gene>
<dbReference type="KEGG" id="oni:Osc7112_4725"/>
<protein>
    <submittedName>
        <fullName evidence="1">Uncharacterized protein</fullName>
    </submittedName>
</protein>
<evidence type="ECO:0000313" key="2">
    <source>
        <dbReference type="Proteomes" id="UP000010478"/>
    </source>
</evidence>
<evidence type="ECO:0000313" key="1">
    <source>
        <dbReference type="EMBL" id="AFZ09012.1"/>
    </source>
</evidence>
<proteinExistence type="predicted"/>
<accession>K9VNG9</accession>
<dbReference type="Proteomes" id="UP000010478">
    <property type="component" value="Chromosome"/>
</dbReference>
<keyword evidence="2" id="KW-1185">Reference proteome</keyword>